<organism evidence="1 2">
    <name type="scientific">Paracoccus spongiarum</name>
    <dbReference type="NCBI Taxonomy" id="3064387"/>
    <lineage>
        <taxon>Bacteria</taxon>
        <taxon>Pseudomonadati</taxon>
        <taxon>Pseudomonadota</taxon>
        <taxon>Alphaproteobacteria</taxon>
        <taxon>Rhodobacterales</taxon>
        <taxon>Paracoccaceae</taxon>
        <taxon>Paracoccus</taxon>
    </lineage>
</organism>
<evidence type="ECO:0000313" key="1">
    <source>
        <dbReference type="EMBL" id="MDP5308071.1"/>
    </source>
</evidence>
<dbReference type="PIRSF" id="PIRSF031796">
    <property type="entry name" value="UPC031796"/>
    <property type="match status" value="1"/>
</dbReference>
<dbReference type="SUPFAM" id="SSF52980">
    <property type="entry name" value="Restriction endonuclease-like"/>
    <property type="match status" value="1"/>
</dbReference>
<dbReference type="EMBL" id="JAVAMQ010000012">
    <property type="protein sequence ID" value="MDP5308071.1"/>
    <property type="molecule type" value="Genomic_DNA"/>
</dbReference>
<protein>
    <submittedName>
        <fullName evidence="1">MmcB family DNA repair protein</fullName>
    </submittedName>
</protein>
<dbReference type="RefSeq" id="WP_305963919.1">
    <property type="nucleotide sequence ID" value="NZ_JAVAMQ010000012.1"/>
</dbReference>
<name>A0ABT9JG81_9RHOB</name>
<dbReference type="InterPro" id="IPR011335">
    <property type="entry name" value="Restrct_endonuc-II-like"/>
</dbReference>
<keyword evidence="2" id="KW-1185">Reference proteome</keyword>
<proteinExistence type="predicted"/>
<evidence type="ECO:0000313" key="2">
    <source>
        <dbReference type="Proteomes" id="UP001224997"/>
    </source>
</evidence>
<accession>A0ABT9JG81</accession>
<gene>
    <name evidence="1" type="ORF">Q5Y72_13335</name>
</gene>
<dbReference type="Proteomes" id="UP001224997">
    <property type="component" value="Unassembled WGS sequence"/>
</dbReference>
<sequence length="149" mass="16205">MPLPALPGQRLARGVARLLVGLGHAVLCEFVPVRGLRVDLISIGPKGEIWIVECKSSRADLRADRKWQGYLGWCDRYFWAVDVDFPLGLLPEEGGLILADPYGAEIARMAPETRLAAPRRARLTRDIARVASLRLQGLADPGLVSGAAP</sequence>
<reference evidence="1 2" key="1">
    <citation type="submission" date="2023-08" db="EMBL/GenBank/DDBJ databases">
        <authorList>
            <person name="Park J.-S."/>
        </authorList>
    </citation>
    <scope>NUCLEOTIDE SEQUENCE [LARGE SCALE GENOMIC DNA]</scope>
    <source>
        <strain evidence="1 2">2205BS29-5</strain>
    </source>
</reference>
<comment type="caution">
    <text evidence="1">The sequence shown here is derived from an EMBL/GenBank/DDBJ whole genome shotgun (WGS) entry which is preliminary data.</text>
</comment>
<dbReference type="Pfam" id="PF06319">
    <property type="entry name" value="MmcB-like"/>
    <property type="match status" value="1"/>
</dbReference>
<dbReference type="InterPro" id="IPR009394">
    <property type="entry name" value="MmcB-like"/>
</dbReference>